<evidence type="ECO:0000313" key="4">
    <source>
        <dbReference type="Proteomes" id="UP000292402"/>
    </source>
</evidence>
<gene>
    <name evidence="3" type="ORF">AA0114_g12099</name>
</gene>
<accession>A0A4Q4M0Y2</accession>
<organism evidence="3 4">
    <name type="scientific">Alternaria tenuissima</name>
    <dbReference type="NCBI Taxonomy" id="119927"/>
    <lineage>
        <taxon>Eukaryota</taxon>
        <taxon>Fungi</taxon>
        <taxon>Dikarya</taxon>
        <taxon>Ascomycota</taxon>
        <taxon>Pezizomycotina</taxon>
        <taxon>Dothideomycetes</taxon>
        <taxon>Pleosporomycetidae</taxon>
        <taxon>Pleosporales</taxon>
        <taxon>Pleosporineae</taxon>
        <taxon>Pleosporaceae</taxon>
        <taxon>Alternaria</taxon>
        <taxon>Alternaria sect. Alternaria</taxon>
        <taxon>Alternaria alternata complex</taxon>
    </lineage>
</organism>
<proteinExistence type="predicted"/>
<comment type="caution">
    <text evidence="3">The sequence shown here is derived from an EMBL/GenBank/DDBJ whole genome shotgun (WGS) entry which is preliminary data.</text>
</comment>
<reference evidence="4" key="1">
    <citation type="journal article" date="2019" name="bioRxiv">
        <title>Genomics, evolutionary history and diagnostics of the Alternaria alternata species group including apple and Asian pear pathotypes.</title>
        <authorList>
            <person name="Armitage A.D."/>
            <person name="Cockerton H.M."/>
            <person name="Sreenivasaprasad S."/>
            <person name="Woodhall J.W."/>
            <person name="Lane C.R."/>
            <person name="Harrison R.J."/>
            <person name="Clarkson J.P."/>
        </authorList>
    </citation>
    <scope>NUCLEOTIDE SEQUENCE [LARGE SCALE GENOMIC DNA]</scope>
    <source>
        <strain evidence="4">FERA 1082</strain>
    </source>
</reference>
<name>A0A4Q4M0Y2_9PLEO</name>
<feature type="chain" id="PRO_5020395428" evidence="2">
    <location>
        <begin position="16"/>
        <end position="289"/>
    </location>
</feature>
<evidence type="ECO:0000256" key="1">
    <source>
        <dbReference type="SAM" id="MobiDB-lite"/>
    </source>
</evidence>
<protein>
    <submittedName>
        <fullName evidence="3">Uncharacterized protein</fullName>
    </submittedName>
</protein>
<feature type="region of interest" description="Disordered" evidence="1">
    <location>
        <begin position="265"/>
        <end position="289"/>
    </location>
</feature>
<sequence>MKFLALVIAAQLATALPLAKEAACDGSDGRWHSSSQSSMFSIWDCFAHNRQKLTFTVLCQLTNPVQEQVDNAPVRSLNRRDEIEDALSGIDMSDMPEKGEPIPARPSKRDTVTPSADDVSEAAPDVYQETYNMKPEVTEVTEESYDDVLPELSDSLSKRGLFDDLSLDKTLPEFEDSYEETVPEVTSAAYEGVPEVTSAAYQAMPTPAEAAYGALPTPADVYEAAPTPSEVYNVAPVKPSNVYVPTPTKEPTYEALPTPVKDTYEAAPVEDSYDSLGDSLDLDLGFRKN</sequence>
<keyword evidence="2" id="KW-0732">Signal</keyword>
<feature type="compositionally biased region" description="Low complexity" evidence="1">
    <location>
        <begin position="274"/>
        <end position="283"/>
    </location>
</feature>
<feature type="region of interest" description="Disordered" evidence="1">
    <location>
        <begin position="91"/>
        <end position="118"/>
    </location>
</feature>
<evidence type="ECO:0000313" key="3">
    <source>
        <dbReference type="EMBL" id="RYN32276.1"/>
    </source>
</evidence>
<dbReference type="EMBL" id="PDXA01000072">
    <property type="protein sequence ID" value="RYN32276.1"/>
    <property type="molecule type" value="Genomic_DNA"/>
</dbReference>
<feature type="signal peptide" evidence="2">
    <location>
        <begin position="1"/>
        <end position="15"/>
    </location>
</feature>
<evidence type="ECO:0000256" key="2">
    <source>
        <dbReference type="SAM" id="SignalP"/>
    </source>
</evidence>
<dbReference type="Proteomes" id="UP000292402">
    <property type="component" value="Unassembled WGS sequence"/>
</dbReference>
<dbReference type="AlphaFoldDB" id="A0A4Q4M0Y2"/>